<dbReference type="PANTHER" id="PTHR11926:SF986">
    <property type="entry name" value="UDP-GLYCOSYLTRANSFERASE 84A1"/>
    <property type="match status" value="1"/>
</dbReference>
<evidence type="ECO:0000313" key="9">
    <source>
        <dbReference type="Proteomes" id="UP001314170"/>
    </source>
</evidence>
<dbReference type="PROSITE" id="PS00375">
    <property type="entry name" value="UDPGT"/>
    <property type="match status" value="1"/>
</dbReference>
<evidence type="ECO:0000256" key="1">
    <source>
        <dbReference type="ARBA" id="ARBA00004935"/>
    </source>
</evidence>
<evidence type="ECO:0000256" key="3">
    <source>
        <dbReference type="ARBA" id="ARBA00022676"/>
    </source>
</evidence>
<proteinExistence type="inferred from homology"/>
<comment type="caution">
    <text evidence="8">The sequence shown here is derived from an EMBL/GenBank/DDBJ whole genome shotgun (WGS) entry which is preliminary data.</text>
</comment>
<accession>A0AAV1R839</accession>
<reference evidence="8 9" key="1">
    <citation type="submission" date="2024-01" db="EMBL/GenBank/DDBJ databases">
        <authorList>
            <person name="Waweru B."/>
        </authorList>
    </citation>
    <scope>NUCLEOTIDE SEQUENCE [LARGE SCALE GENOMIC DNA]</scope>
</reference>
<gene>
    <name evidence="8" type="ORF">DCAF_LOCUS7724</name>
</gene>
<dbReference type="GO" id="GO:0080044">
    <property type="term" value="F:quercetin 7-O-glucosyltransferase activity"/>
    <property type="evidence" value="ECO:0007669"/>
    <property type="project" value="TreeGrafter"/>
</dbReference>
<evidence type="ECO:0000256" key="5">
    <source>
        <dbReference type="ARBA" id="ARBA00047606"/>
    </source>
</evidence>
<keyword evidence="3 6" id="KW-0328">Glycosyltransferase</keyword>
<dbReference type="FunFam" id="3.40.50.2000:FF:000101">
    <property type="entry name" value="Glycosyltransferase"/>
    <property type="match status" value="1"/>
</dbReference>
<evidence type="ECO:0000256" key="7">
    <source>
        <dbReference type="RuleBase" id="RU362057"/>
    </source>
</evidence>
<dbReference type="GO" id="GO:0047213">
    <property type="term" value="F:anthocyanidin 3-O-glucosyltransferase activity"/>
    <property type="evidence" value="ECO:0007669"/>
    <property type="project" value="UniProtKB-EC"/>
</dbReference>
<dbReference type="InterPro" id="IPR035595">
    <property type="entry name" value="UDP_glycos_trans_CS"/>
</dbReference>
<dbReference type="PANTHER" id="PTHR11926">
    <property type="entry name" value="GLUCOSYL/GLUCURONOSYL TRANSFERASES"/>
    <property type="match status" value="1"/>
</dbReference>
<dbReference type="Pfam" id="PF00201">
    <property type="entry name" value="UDPGT"/>
    <property type="match status" value="1"/>
</dbReference>
<dbReference type="CDD" id="cd03784">
    <property type="entry name" value="GT1_Gtf-like"/>
    <property type="match status" value="1"/>
</dbReference>
<dbReference type="EC" id="2.4.1.-" evidence="7"/>
<dbReference type="GO" id="GO:0080043">
    <property type="term" value="F:quercetin 3-O-glucosyltransferase activity"/>
    <property type="evidence" value="ECO:0007669"/>
    <property type="project" value="TreeGrafter"/>
</dbReference>
<protein>
    <recommendedName>
        <fullName evidence="7">Glycosyltransferase</fullName>
        <ecNumber evidence="7">2.4.1.-</ecNumber>
    </recommendedName>
</protein>
<evidence type="ECO:0000256" key="4">
    <source>
        <dbReference type="ARBA" id="ARBA00022679"/>
    </source>
</evidence>
<dbReference type="FunFam" id="3.40.50.2000:FF:000019">
    <property type="entry name" value="Glycosyltransferase"/>
    <property type="match status" value="1"/>
</dbReference>
<name>A0AAV1R839_9ROSI</name>
<dbReference type="EMBL" id="CAWUPB010000913">
    <property type="protein sequence ID" value="CAK7330003.1"/>
    <property type="molecule type" value="Genomic_DNA"/>
</dbReference>
<comment type="catalytic activity">
    <reaction evidence="5">
        <text>an anthocyanidin + UDP-alpha-D-glucose + H(+) = an anthocyanidin 3-O-beta-D-glucoside + UDP</text>
        <dbReference type="Rhea" id="RHEA:20093"/>
        <dbReference type="ChEBI" id="CHEBI:15378"/>
        <dbReference type="ChEBI" id="CHEBI:16307"/>
        <dbReference type="ChEBI" id="CHEBI:58223"/>
        <dbReference type="ChEBI" id="CHEBI:58885"/>
        <dbReference type="ChEBI" id="CHEBI:143576"/>
        <dbReference type="EC" id="2.4.1.115"/>
    </reaction>
</comment>
<organism evidence="8 9">
    <name type="scientific">Dovyalis caffra</name>
    <dbReference type="NCBI Taxonomy" id="77055"/>
    <lineage>
        <taxon>Eukaryota</taxon>
        <taxon>Viridiplantae</taxon>
        <taxon>Streptophyta</taxon>
        <taxon>Embryophyta</taxon>
        <taxon>Tracheophyta</taxon>
        <taxon>Spermatophyta</taxon>
        <taxon>Magnoliopsida</taxon>
        <taxon>eudicotyledons</taxon>
        <taxon>Gunneridae</taxon>
        <taxon>Pentapetalae</taxon>
        <taxon>rosids</taxon>
        <taxon>fabids</taxon>
        <taxon>Malpighiales</taxon>
        <taxon>Salicaceae</taxon>
        <taxon>Flacourtieae</taxon>
        <taxon>Dovyalis</taxon>
    </lineage>
</organism>
<keyword evidence="9" id="KW-1185">Reference proteome</keyword>
<dbReference type="SUPFAM" id="SSF53756">
    <property type="entry name" value="UDP-Glycosyltransferase/glycogen phosphorylase"/>
    <property type="match status" value="1"/>
</dbReference>
<comment type="similarity">
    <text evidence="2 6">Belongs to the UDP-glycosyltransferase family.</text>
</comment>
<dbReference type="Gene3D" id="3.40.50.2000">
    <property type="entry name" value="Glycogen Phosphorylase B"/>
    <property type="match status" value="2"/>
</dbReference>
<dbReference type="InterPro" id="IPR002213">
    <property type="entry name" value="UDP_glucos_trans"/>
</dbReference>
<dbReference type="AlphaFoldDB" id="A0AAV1R839"/>
<keyword evidence="4 6" id="KW-0808">Transferase</keyword>
<dbReference type="Proteomes" id="UP001314170">
    <property type="component" value="Unassembled WGS sequence"/>
</dbReference>
<evidence type="ECO:0000256" key="2">
    <source>
        <dbReference type="ARBA" id="ARBA00009995"/>
    </source>
</evidence>
<evidence type="ECO:0000256" key="6">
    <source>
        <dbReference type="RuleBase" id="RU003718"/>
    </source>
</evidence>
<comment type="pathway">
    <text evidence="1">Pigment biosynthesis; anthocyanin biosynthesis.</text>
</comment>
<sequence>MESKSLVHVLLVSFPNQSHISSLLRLGKRLASKGLLVTFSTTENFGKLMRKANDITDELAPVGHGFIRFEFFQDGWDQDDPRRQIPDQYLAQLGVVGKQVIPQMVKNNAEQGRPVSCLINNPFVPWISDVATSLGLPSAMLWIQSCACFAIYYHYYNGLPFPDEEQPEIEVELPSMPLLKYDEVPSFLHPTTRYSFLRRAFSEQYKNLEKPFCILMDTFEELESEIIENMSKISPIKTVGPLFRNPKAPDSTIRGDLMKTDDCIEWLDTKPPSSVVYISFGSYAHLKQDQWEEIAYGLLNSGVSFLWVMKPPREGSGFELLVLPEGFLEKAGDKGKVVQWSPQEKVLAHPSIACFITHCGWNSSMETLTAGIPVIAFPQWGDQVTNAKYLVDIFKVGVRISRGETENTVIARDEIQKCLFEATVGPTAVEIKQNALKWKKAAEAAVAEGGSSDSNIQSFVDEVKRRSLSRSLTSPVVLQLGCQFAEVKSS</sequence>
<evidence type="ECO:0000313" key="8">
    <source>
        <dbReference type="EMBL" id="CAK7330003.1"/>
    </source>
</evidence>